<dbReference type="InterPro" id="IPR029056">
    <property type="entry name" value="Ribokinase-like"/>
</dbReference>
<dbReference type="GO" id="GO:0006006">
    <property type="term" value="P:glucose metabolic process"/>
    <property type="evidence" value="ECO:0007669"/>
    <property type="project" value="TreeGrafter"/>
</dbReference>
<evidence type="ECO:0000256" key="2">
    <source>
        <dbReference type="ARBA" id="ARBA00022723"/>
    </source>
</evidence>
<dbReference type="EMBL" id="VLTL01000030">
    <property type="protein sequence ID" value="KAA0168164.1"/>
    <property type="molecule type" value="Genomic_DNA"/>
</dbReference>
<feature type="compositionally biased region" description="Basic and acidic residues" evidence="6">
    <location>
        <begin position="683"/>
        <end position="692"/>
    </location>
</feature>
<dbReference type="OrthoDB" id="5847021at2759"/>
<accession>A0A5A8DLK7</accession>
<evidence type="ECO:0000256" key="3">
    <source>
        <dbReference type="ARBA" id="ARBA00022777"/>
    </source>
</evidence>
<evidence type="ECO:0000256" key="7">
    <source>
        <dbReference type="SAM" id="SignalP"/>
    </source>
</evidence>
<evidence type="ECO:0000256" key="1">
    <source>
        <dbReference type="ARBA" id="ARBA00022679"/>
    </source>
</evidence>
<keyword evidence="2" id="KW-0479">Metal-binding</keyword>
<dbReference type="Proteomes" id="UP000324907">
    <property type="component" value="Unassembled WGS sequence"/>
</dbReference>
<dbReference type="AlphaFoldDB" id="A0A5A8DLK7"/>
<feature type="signal peptide" evidence="7">
    <location>
        <begin position="1"/>
        <end position="21"/>
    </location>
</feature>
<proteinExistence type="predicted"/>
<gene>
    <name evidence="10" type="ORF">FNF27_05216</name>
    <name evidence="9" type="ORF">FNF28_02583</name>
    <name evidence="8" type="ORF">FNF31_01512</name>
</gene>
<keyword evidence="1" id="KW-0808">Transferase</keyword>
<feature type="chain" id="PRO_5036136829" description="Carbohydrate kinase PfkB domain-containing protein" evidence="7">
    <location>
        <begin position="22"/>
        <end position="692"/>
    </location>
</feature>
<organism evidence="8 13">
    <name type="scientific">Cafeteria roenbergensis</name>
    <name type="common">Marine flagellate</name>
    <dbReference type="NCBI Taxonomy" id="33653"/>
    <lineage>
        <taxon>Eukaryota</taxon>
        <taxon>Sar</taxon>
        <taxon>Stramenopiles</taxon>
        <taxon>Bigyra</taxon>
        <taxon>Opalozoa</taxon>
        <taxon>Bicosoecida</taxon>
        <taxon>Cafeteriaceae</taxon>
        <taxon>Cafeteria</taxon>
    </lineage>
</organism>
<dbReference type="Gene3D" id="3.40.1190.20">
    <property type="match status" value="1"/>
</dbReference>
<sequence length="692" mass="73265">MRVAAFVAVAGLAACAAISDAAPTKWRAKDQPRVMKALHERWRNVRRHLKWRLTREGDRSYDFHLHVALGFNVCVDRVARLVPVMSSVGELASSELDLNSASEDALRLAAGDANSSMVSSLPELALLVQKHMGDGAAAERVMAPGSGFDSLLSAAASASAQSRDRLGGNAALMAKEMARLGPKVLLAGPMGPRTEALIGSSMKTVTATKPTAPGEAASSAADDTHLILEYATGETWRKAVAPRANRFIVTQDSGLSETASLDALLDIVEESGSGSVPLTFEGFPADAVVVAGLHMLEQLPEAEWRAKLSHIAHRVRVLPFGISAHLELASVATPRFMEAMAAGPLSSADSLGMNEQELADLFEAVGGAYAVESPDERSGRAARYDGAFPRQSYDDPMVPSRASLTGGRTAAGRHFLPVVHSCLSAARFVMARLPALSRLHLHTLGFQAIMTATPPSPRFNGTVSHWGSAYEAAAAAATTATARACGRDVPQLRDNDFEILVDRKVEVADLALRGAMDRAGFTATAKKARKVMVGPFHHRAAGRMWDIAFAKPVGFDPSSPVVSGALARDPHSTVGVIVTDFNEEPNPKNAENASERWVHYAVVPVPVCRKPRSTVGLGDAVSAAGLVAHLGKRFPPEHILPNLGMPGMPGSPEDGGVPDMPSPSRGKKRGKQGKARKAARASAKPDKGRDEL</sequence>
<dbReference type="Pfam" id="PF04587">
    <property type="entry name" value="ADP_PFK_GK"/>
    <property type="match status" value="1"/>
</dbReference>
<keyword evidence="7" id="KW-0732">Signal</keyword>
<dbReference type="GO" id="GO:0005783">
    <property type="term" value="C:endoplasmic reticulum"/>
    <property type="evidence" value="ECO:0007669"/>
    <property type="project" value="TreeGrafter"/>
</dbReference>
<name>A0A5A8DLK7_CAFRO</name>
<comment type="caution">
    <text evidence="8">The sequence shown here is derived from an EMBL/GenBank/DDBJ whole genome shotgun (WGS) entry which is preliminary data.</text>
</comment>
<evidence type="ECO:0000313" key="11">
    <source>
        <dbReference type="Proteomes" id="UP000322899"/>
    </source>
</evidence>
<feature type="compositionally biased region" description="Basic residues" evidence="6">
    <location>
        <begin position="665"/>
        <end position="679"/>
    </location>
</feature>
<evidence type="ECO:0000256" key="5">
    <source>
        <dbReference type="ARBA" id="ARBA00023152"/>
    </source>
</evidence>
<evidence type="ECO:0000313" key="8">
    <source>
        <dbReference type="EMBL" id="KAA0166286.1"/>
    </source>
</evidence>
<reference evidence="11 12" key="1">
    <citation type="submission" date="2019-07" db="EMBL/GenBank/DDBJ databases">
        <title>Genomes of Cafeteria roenbergensis.</title>
        <authorList>
            <person name="Fischer M.G."/>
            <person name="Hackl T."/>
            <person name="Roman M."/>
        </authorList>
    </citation>
    <scope>NUCLEOTIDE SEQUENCE [LARGE SCALE GENOMIC DNA]</scope>
    <source>
        <strain evidence="8 13">Cflag</strain>
        <strain evidence="10 11">E4-10P</strain>
        <strain evidence="9 12">RCC970-E3</strain>
    </source>
</reference>
<feature type="region of interest" description="Disordered" evidence="6">
    <location>
        <begin position="638"/>
        <end position="692"/>
    </location>
</feature>
<dbReference type="Proteomes" id="UP000325113">
    <property type="component" value="Unassembled WGS sequence"/>
</dbReference>
<dbReference type="GO" id="GO:0006096">
    <property type="term" value="P:glycolytic process"/>
    <property type="evidence" value="ECO:0007669"/>
    <property type="project" value="UniProtKB-KW"/>
</dbReference>
<dbReference type="InterPro" id="IPR007666">
    <property type="entry name" value="ADP_PFK/GK"/>
</dbReference>
<dbReference type="SUPFAM" id="SSF53613">
    <property type="entry name" value="Ribokinase-like"/>
    <property type="match status" value="1"/>
</dbReference>
<dbReference type="EMBL" id="VLTO01000035">
    <property type="protein sequence ID" value="KAA0173290.1"/>
    <property type="molecule type" value="Genomic_DNA"/>
</dbReference>
<evidence type="ECO:0000256" key="6">
    <source>
        <dbReference type="SAM" id="MobiDB-lite"/>
    </source>
</evidence>
<keyword evidence="3" id="KW-0418">Kinase</keyword>
<dbReference type="GO" id="GO:0046872">
    <property type="term" value="F:metal ion binding"/>
    <property type="evidence" value="ECO:0007669"/>
    <property type="project" value="UniProtKB-KW"/>
</dbReference>
<dbReference type="GO" id="GO:0043843">
    <property type="term" value="F:ADP-specific glucokinase activity"/>
    <property type="evidence" value="ECO:0007669"/>
    <property type="project" value="TreeGrafter"/>
</dbReference>
<evidence type="ECO:0000313" key="12">
    <source>
        <dbReference type="Proteomes" id="UP000324907"/>
    </source>
</evidence>
<protein>
    <recommendedName>
        <fullName evidence="14">Carbohydrate kinase PfkB domain-containing protein</fullName>
    </recommendedName>
</protein>
<dbReference type="EMBL" id="VLTM01000009">
    <property type="protein sequence ID" value="KAA0166286.1"/>
    <property type="molecule type" value="Genomic_DNA"/>
</dbReference>
<keyword evidence="4" id="KW-0460">Magnesium</keyword>
<dbReference type="PROSITE" id="PS51255">
    <property type="entry name" value="ADPK"/>
    <property type="match status" value="1"/>
</dbReference>
<keyword evidence="5" id="KW-0324">Glycolysis</keyword>
<dbReference type="PROSITE" id="PS51257">
    <property type="entry name" value="PROKAR_LIPOPROTEIN"/>
    <property type="match status" value="1"/>
</dbReference>
<evidence type="ECO:0000313" key="13">
    <source>
        <dbReference type="Proteomes" id="UP000325113"/>
    </source>
</evidence>
<evidence type="ECO:0000256" key="4">
    <source>
        <dbReference type="ARBA" id="ARBA00022842"/>
    </source>
</evidence>
<evidence type="ECO:0000313" key="9">
    <source>
        <dbReference type="EMBL" id="KAA0168164.1"/>
    </source>
</evidence>
<dbReference type="PANTHER" id="PTHR21208:SF0">
    <property type="entry name" value="ADP-DEPENDENT GLUCOKINASE"/>
    <property type="match status" value="1"/>
</dbReference>
<evidence type="ECO:0008006" key="14">
    <source>
        <dbReference type="Google" id="ProtNLM"/>
    </source>
</evidence>
<dbReference type="PANTHER" id="PTHR21208">
    <property type="entry name" value="ADP-DEPENDENT GLUCOKINASE"/>
    <property type="match status" value="1"/>
</dbReference>
<evidence type="ECO:0000313" key="10">
    <source>
        <dbReference type="EMBL" id="KAA0173290.1"/>
    </source>
</evidence>
<dbReference type="Proteomes" id="UP000322899">
    <property type="component" value="Unassembled WGS sequence"/>
</dbReference>